<evidence type="ECO:0000256" key="2">
    <source>
        <dbReference type="RuleBase" id="RU367113"/>
    </source>
</evidence>
<sequence>MGALPLNPIGNVDGLTPDEAPVPANENERFFALTTVNCGNHSLLVRGEIQAEKRITPDEPPPALPSPRNCLNVRSREKDQHIKSMKALAWWAPNKIAGIPETRYGLRDDERRTIQRIATIQTDRLATSRFTENRWDPGVCIRTMDALLSQIKELVPEDDPNSFKRAVLTVGPNRTFEIRDRLERDLFVEEHEIRSIYEGNE</sequence>
<reference evidence="4" key="2">
    <citation type="submission" date="2021-01" db="UniProtKB">
        <authorList>
            <consortium name="EnsemblMetazoa"/>
        </authorList>
    </citation>
    <scope>IDENTIFICATION</scope>
</reference>
<accession>A0A7M7NUF9</accession>
<evidence type="ECO:0000313" key="5">
    <source>
        <dbReference type="Proteomes" id="UP000007110"/>
    </source>
</evidence>
<comment type="function">
    <text evidence="2">Decapping enzyme for NAD-capped RNAs: specifically hydrolyzes the nicotinamide adenine dinucleotide (NAD) cap from a subset of RNAs by removing the entire NAD moiety from the 5'-end of an NAD-capped RNA.</text>
</comment>
<comment type="similarity">
    <text evidence="1 2">Belongs to the DXO/Dom3Z family.</text>
</comment>
<dbReference type="Pfam" id="PF08652">
    <property type="entry name" value="RAI1"/>
    <property type="match status" value="1"/>
</dbReference>
<keyword evidence="2" id="KW-0547">Nucleotide-binding</keyword>
<proteinExistence type="inferred from homology"/>
<dbReference type="PANTHER" id="PTHR12395:SF9">
    <property type="entry name" value="DECAPPING AND EXORIBONUCLEASE PROTEIN"/>
    <property type="match status" value="1"/>
</dbReference>
<dbReference type="GeneID" id="762469"/>
<keyword evidence="2" id="KW-0694">RNA-binding</keyword>
<dbReference type="InterPro" id="IPR039039">
    <property type="entry name" value="RAI1-like_fam"/>
</dbReference>
<dbReference type="PANTHER" id="PTHR12395">
    <property type="entry name" value="DOM-3 RELATED"/>
    <property type="match status" value="1"/>
</dbReference>
<dbReference type="AlphaFoldDB" id="A0A7M7NUF9"/>
<dbReference type="GO" id="GO:0046872">
    <property type="term" value="F:metal ion binding"/>
    <property type="evidence" value="ECO:0007669"/>
    <property type="project" value="UniProtKB-KW"/>
</dbReference>
<dbReference type="GO" id="GO:0000166">
    <property type="term" value="F:nucleotide binding"/>
    <property type="evidence" value="ECO:0007669"/>
    <property type="project" value="UniProtKB-KW"/>
</dbReference>
<comment type="subcellular location">
    <subcellularLocation>
        <location evidence="2">Nucleus</location>
    </subcellularLocation>
</comment>
<dbReference type="InterPro" id="IPR013961">
    <property type="entry name" value="RAI1"/>
</dbReference>
<keyword evidence="2" id="KW-0540">Nuclease</keyword>
<dbReference type="GO" id="GO:0005634">
    <property type="term" value="C:nucleus"/>
    <property type="evidence" value="ECO:0007669"/>
    <property type="project" value="UniProtKB-SubCell"/>
</dbReference>
<organism evidence="4 5">
    <name type="scientific">Strongylocentrotus purpuratus</name>
    <name type="common">Purple sea urchin</name>
    <dbReference type="NCBI Taxonomy" id="7668"/>
    <lineage>
        <taxon>Eukaryota</taxon>
        <taxon>Metazoa</taxon>
        <taxon>Echinodermata</taxon>
        <taxon>Eleutherozoa</taxon>
        <taxon>Echinozoa</taxon>
        <taxon>Echinoidea</taxon>
        <taxon>Euechinoidea</taxon>
        <taxon>Echinacea</taxon>
        <taxon>Camarodonta</taxon>
        <taxon>Echinidea</taxon>
        <taxon>Strongylocentrotidae</taxon>
        <taxon>Strongylocentrotus</taxon>
    </lineage>
</organism>
<evidence type="ECO:0000259" key="3">
    <source>
        <dbReference type="Pfam" id="PF08652"/>
    </source>
</evidence>
<protein>
    <recommendedName>
        <fullName evidence="2">Decapping nuclease</fullName>
        <ecNumber evidence="2">3.6.1.-</ecNumber>
    </recommendedName>
</protein>
<dbReference type="InParanoid" id="A0A7M7NUF9"/>
<dbReference type="GO" id="GO:0004518">
    <property type="term" value="F:nuclease activity"/>
    <property type="evidence" value="ECO:0007669"/>
    <property type="project" value="UniProtKB-KW"/>
</dbReference>
<dbReference type="KEGG" id="spu:762469"/>
<dbReference type="EnsemblMetazoa" id="XM_030986055">
    <property type="protein sequence ID" value="XP_030841915"/>
    <property type="gene ID" value="LOC762469"/>
</dbReference>
<dbReference type="OrthoDB" id="10020793at2759"/>
<keyword evidence="2" id="KW-0378">Hydrolase</keyword>
<dbReference type="RefSeq" id="XP_030841915.1">
    <property type="nucleotide sequence ID" value="XM_030986055.1"/>
</dbReference>
<dbReference type="GO" id="GO:0003723">
    <property type="term" value="F:RNA binding"/>
    <property type="evidence" value="ECO:0007669"/>
    <property type="project" value="UniProtKB-KW"/>
</dbReference>
<comment type="cofactor">
    <cofactor evidence="2">
        <name>a divalent metal cation</name>
        <dbReference type="ChEBI" id="CHEBI:60240"/>
    </cofactor>
</comment>
<evidence type="ECO:0000313" key="4">
    <source>
        <dbReference type="EnsemblMetazoa" id="XP_030841915"/>
    </source>
</evidence>
<keyword evidence="2" id="KW-0479">Metal-binding</keyword>
<keyword evidence="5" id="KW-1185">Reference proteome</keyword>
<keyword evidence="2" id="KW-0539">Nucleus</keyword>
<reference evidence="5" key="1">
    <citation type="submission" date="2015-02" db="EMBL/GenBank/DDBJ databases">
        <title>Genome sequencing for Strongylocentrotus purpuratus.</title>
        <authorList>
            <person name="Murali S."/>
            <person name="Liu Y."/>
            <person name="Vee V."/>
            <person name="English A."/>
            <person name="Wang M."/>
            <person name="Skinner E."/>
            <person name="Han Y."/>
            <person name="Muzny D.M."/>
            <person name="Worley K.C."/>
            <person name="Gibbs R.A."/>
        </authorList>
    </citation>
    <scope>NUCLEOTIDE SEQUENCE</scope>
</reference>
<evidence type="ECO:0000256" key="1">
    <source>
        <dbReference type="ARBA" id="ARBA00006562"/>
    </source>
</evidence>
<name>A0A7M7NUF9_STRPU</name>
<dbReference type="EC" id="3.6.1.-" evidence="2"/>
<feature type="domain" description="RAI1-like" evidence="3">
    <location>
        <begin position="23"/>
        <end position="163"/>
    </location>
</feature>
<dbReference type="GO" id="GO:0016787">
    <property type="term" value="F:hydrolase activity"/>
    <property type="evidence" value="ECO:0007669"/>
    <property type="project" value="UniProtKB-KW"/>
</dbReference>
<dbReference type="Proteomes" id="UP000007110">
    <property type="component" value="Unassembled WGS sequence"/>
</dbReference>